<dbReference type="EMBL" id="SZZH01000006">
    <property type="protein sequence ID" value="TKV57047.1"/>
    <property type="molecule type" value="Genomic_DNA"/>
</dbReference>
<dbReference type="Proteomes" id="UP000306985">
    <property type="component" value="Unassembled WGS sequence"/>
</dbReference>
<accession>A0A4U6QAN4</accession>
<evidence type="ECO:0000313" key="2">
    <source>
        <dbReference type="EMBL" id="TKV57047.1"/>
    </source>
</evidence>
<name>A0A4U6QAN4_9ACTN</name>
<evidence type="ECO:0000256" key="1">
    <source>
        <dbReference type="SAM" id="MobiDB-lite"/>
    </source>
</evidence>
<protein>
    <submittedName>
        <fullName evidence="2">Uncharacterized protein</fullName>
    </submittedName>
</protein>
<feature type="compositionally biased region" description="Acidic residues" evidence="1">
    <location>
        <begin position="54"/>
        <end position="66"/>
    </location>
</feature>
<comment type="caution">
    <text evidence="2">The sequence shown here is derived from an EMBL/GenBank/DDBJ whole genome shotgun (WGS) entry which is preliminary data.</text>
</comment>
<dbReference type="RefSeq" id="WP_137451433.1">
    <property type="nucleotide sequence ID" value="NZ_SZZH01000006.1"/>
</dbReference>
<dbReference type="AlphaFoldDB" id="A0A4U6QAN4"/>
<feature type="region of interest" description="Disordered" evidence="1">
    <location>
        <begin position="1"/>
        <end position="72"/>
    </location>
</feature>
<organism evidence="2 3">
    <name type="scientific">Nakamurella flava</name>
    <dbReference type="NCBI Taxonomy" id="2576308"/>
    <lineage>
        <taxon>Bacteria</taxon>
        <taxon>Bacillati</taxon>
        <taxon>Actinomycetota</taxon>
        <taxon>Actinomycetes</taxon>
        <taxon>Nakamurellales</taxon>
        <taxon>Nakamurellaceae</taxon>
        <taxon>Nakamurella</taxon>
    </lineage>
</organism>
<keyword evidence="3" id="KW-1185">Reference proteome</keyword>
<feature type="compositionally biased region" description="Basic and acidic residues" evidence="1">
    <location>
        <begin position="1"/>
        <end position="45"/>
    </location>
</feature>
<gene>
    <name evidence="2" type="ORF">FDO65_19745</name>
</gene>
<evidence type="ECO:0000313" key="3">
    <source>
        <dbReference type="Proteomes" id="UP000306985"/>
    </source>
</evidence>
<dbReference type="OrthoDB" id="9876093at2"/>
<sequence length="72" mass="7977">MSKSDRDDVNKTGKTADHSAGDSREPFSEEGGPDARHAKTHDVAREQATNSEPQTEETDEFADDLERDNRTS</sequence>
<reference evidence="2 3" key="1">
    <citation type="submission" date="2019-05" db="EMBL/GenBank/DDBJ databases">
        <title>Nakamurella sp. N5BH11, whole genome shotgun sequence.</title>
        <authorList>
            <person name="Tuo L."/>
        </authorList>
    </citation>
    <scope>NUCLEOTIDE SEQUENCE [LARGE SCALE GENOMIC DNA]</scope>
    <source>
        <strain evidence="2 3">N5BH11</strain>
    </source>
</reference>
<proteinExistence type="predicted"/>